<comment type="caution">
    <text evidence="2">The sequence shown here is derived from an EMBL/GenBank/DDBJ whole genome shotgun (WGS) entry which is preliminary data.</text>
</comment>
<organism evidence="2 3">
    <name type="scientific">Thermotalea metallivorans</name>
    <dbReference type="NCBI Taxonomy" id="520762"/>
    <lineage>
        <taxon>Bacteria</taxon>
        <taxon>Bacillati</taxon>
        <taxon>Bacillota</taxon>
        <taxon>Clostridia</taxon>
        <taxon>Peptostreptococcales</taxon>
        <taxon>Thermotaleaceae</taxon>
        <taxon>Thermotalea</taxon>
    </lineage>
</organism>
<gene>
    <name evidence="2" type="ORF">AN619_28390</name>
</gene>
<reference evidence="2 3" key="1">
    <citation type="submission" date="2015-12" db="EMBL/GenBank/DDBJ databases">
        <title>Draft genome sequence of the thermoanaerobe Thermotalea metallivorans, an isolate from the runoff channel of the Great Artesian Basin, Australia.</title>
        <authorList>
            <person name="Patel B.K."/>
        </authorList>
    </citation>
    <scope>NUCLEOTIDE SEQUENCE [LARGE SCALE GENOMIC DNA]</scope>
    <source>
        <strain evidence="2 3">B2-1</strain>
    </source>
</reference>
<dbReference type="Proteomes" id="UP000070456">
    <property type="component" value="Unassembled WGS sequence"/>
</dbReference>
<dbReference type="AlphaFoldDB" id="A0A140L042"/>
<evidence type="ECO:0000259" key="1">
    <source>
        <dbReference type="Pfam" id="PF07435"/>
    </source>
</evidence>
<dbReference type="Pfam" id="PF07435">
    <property type="entry name" value="YycH"/>
    <property type="match status" value="1"/>
</dbReference>
<sequence>MRKESFKTILLAALVVLSIALTRQLWMSIPVTSGIPSSKETDLDTNRKQFNNTIDISDVINPQSFTVNFGGVNHTVLFSDSHRIWKEILPMIKGYFEDGVTVEEITPERWVEIHNVRAIQVNFGYSMPIGVLRNLAQGKETGIYGKISAISGILIPISEDGLIYIWDKSNGKFYKAVGSMSKEKIAAIIDQIEEENSIHERKFEIPKYDYYYSIKVLFDVNNHVLVPLHVSKGIPEIKVVNEIDMDNLKQVDAFASTFFGENFDFVKKIIGTNNSITYMYGYGRKVLKVDAFGGLEYVEELDSTKALGTGELGESVKAAVQFVLSHEITPSHNIYLRDIKIIEKDKKKGYLLLFTNRINGLPVYVKDNRMQAPIEVEVFGKQVTYFKRFLTREKIDISFIEDTDNLPMLLTPQEALVENFNTIKNHMGLSGEDSKVFNEILASVRSVELCYYDYMNGERGKLAPVWRLQLGEDIYFFDGYKGKIISRFKG</sequence>
<feature type="domain" description="Regulatory protein YycH" evidence="1">
    <location>
        <begin position="4"/>
        <end position="391"/>
    </location>
</feature>
<proteinExistence type="predicted"/>
<name>A0A140L042_9FIRM</name>
<protein>
    <recommendedName>
        <fullName evidence="1">Regulatory protein YycH domain-containing protein</fullName>
    </recommendedName>
</protein>
<dbReference type="STRING" id="520762.AN619_28390"/>
<keyword evidence="3" id="KW-1185">Reference proteome</keyword>
<accession>A0A140L042</accession>
<dbReference type="EMBL" id="LOEE01000072">
    <property type="protein sequence ID" value="KXG73917.1"/>
    <property type="molecule type" value="Genomic_DNA"/>
</dbReference>
<evidence type="ECO:0000313" key="3">
    <source>
        <dbReference type="Proteomes" id="UP000070456"/>
    </source>
</evidence>
<dbReference type="OrthoDB" id="1696612at2"/>
<dbReference type="InterPro" id="IPR009996">
    <property type="entry name" value="YycH"/>
</dbReference>
<evidence type="ECO:0000313" key="2">
    <source>
        <dbReference type="EMBL" id="KXG73917.1"/>
    </source>
</evidence>
<dbReference type="RefSeq" id="WP_068557921.1">
    <property type="nucleotide sequence ID" value="NZ_LOEE01000072.1"/>
</dbReference>